<dbReference type="AlphaFoldDB" id="A0AA39WIN9"/>
<sequence>MRTSNILLGVGLLGPAQVIECLQYCRDGAAPVCHCPDRISSEGEEDPQLNITPTGGSSTAEPMEYTLLFARVVEDTQLSGASFNPDKIIQLAVESGIDLDNQASVNMDGLGEAQSVQAVAMTTADADAGLDRRVSSSLSGWAATARAKGGELYLRDWKAMVAVFPESRDCKASVGDKVNKCKKKNRLTPIVCEFGRVESAKCEIQRMDIPFCEISRLVATCCEGSRVGAQSMCSAGLSTQDIQEQIQQVQAACNIATAMAKAAIKPYMSGQALGVITELQSVKEISDTVQSVGKVERTRAQFEKWSDGITAAAKDRLQEAKSALGGLASQISPDISNAVAWADAAQAAITRDVDGFLSKAASAANDIDMVVSAKKGIEKPQTAANSMVAIREAATECAKVPWSITPNAFPDWEKVTSWDTLNATVIAYQQHFPGGKKPWFAVMIESRDPRAQEGVLKGIQGKDNLHLNRQHFLKAVFDMERFTKRLVAGYAPSLGDN</sequence>
<accession>A0AA39WIN9</accession>
<evidence type="ECO:0000313" key="2">
    <source>
        <dbReference type="EMBL" id="KAK0616121.1"/>
    </source>
</evidence>
<gene>
    <name evidence="2" type="ORF">B0T17DRAFT_601976</name>
</gene>
<organism evidence="2 3">
    <name type="scientific">Bombardia bombarda</name>
    <dbReference type="NCBI Taxonomy" id="252184"/>
    <lineage>
        <taxon>Eukaryota</taxon>
        <taxon>Fungi</taxon>
        <taxon>Dikarya</taxon>
        <taxon>Ascomycota</taxon>
        <taxon>Pezizomycotina</taxon>
        <taxon>Sordariomycetes</taxon>
        <taxon>Sordariomycetidae</taxon>
        <taxon>Sordariales</taxon>
        <taxon>Lasiosphaeriaceae</taxon>
        <taxon>Bombardia</taxon>
    </lineage>
</organism>
<keyword evidence="3" id="KW-1185">Reference proteome</keyword>
<keyword evidence="1" id="KW-0732">Signal</keyword>
<dbReference type="EMBL" id="JAULSR010000006">
    <property type="protein sequence ID" value="KAK0616121.1"/>
    <property type="molecule type" value="Genomic_DNA"/>
</dbReference>
<feature type="chain" id="PRO_5041244748" evidence="1">
    <location>
        <begin position="22"/>
        <end position="497"/>
    </location>
</feature>
<proteinExistence type="predicted"/>
<reference evidence="2" key="1">
    <citation type="submission" date="2023-06" db="EMBL/GenBank/DDBJ databases">
        <title>Genome-scale phylogeny and comparative genomics of the fungal order Sordariales.</title>
        <authorList>
            <consortium name="Lawrence Berkeley National Laboratory"/>
            <person name="Hensen N."/>
            <person name="Bonometti L."/>
            <person name="Westerberg I."/>
            <person name="Brannstrom I.O."/>
            <person name="Guillou S."/>
            <person name="Cros-Aarteil S."/>
            <person name="Calhoun S."/>
            <person name="Haridas S."/>
            <person name="Kuo A."/>
            <person name="Mondo S."/>
            <person name="Pangilinan J."/>
            <person name="Riley R."/>
            <person name="LaButti K."/>
            <person name="Andreopoulos B."/>
            <person name="Lipzen A."/>
            <person name="Chen C."/>
            <person name="Yanf M."/>
            <person name="Daum C."/>
            <person name="Ng V."/>
            <person name="Clum A."/>
            <person name="Steindorff A."/>
            <person name="Ohm R."/>
            <person name="Martin F."/>
            <person name="Silar P."/>
            <person name="Natvig D."/>
            <person name="Lalanne C."/>
            <person name="Gautier V."/>
            <person name="Ament-velasquez S.L."/>
            <person name="Kruys A."/>
            <person name="Hutchinson M.I."/>
            <person name="Powell A.J."/>
            <person name="Barry K."/>
            <person name="Miller A.N."/>
            <person name="Grigoriev I.V."/>
            <person name="Debuchy R."/>
            <person name="Gladieux P."/>
            <person name="Thoren M.H."/>
            <person name="Johannesson H."/>
        </authorList>
    </citation>
    <scope>NUCLEOTIDE SEQUENCE</scope>
    <source>
        <strain evidence="2">SMH3391-2</strain>
    </source>
</reference>
<evidence type="ECO:0000256" key="1">
    <source>
        <dbReference type="SAM" id="SignalP"/>
    </source>
</evidence>
<evidence type="ECO:0000313" key="3">
    <source>
        <dbReference type="Proteomes" id="UP001174934"/>
    </source>
</evidence>
<comment type="caution">
    <text evidence="2">The sequence shown here is derived from an EMBL/GenBank/DDBJ whole genome shotgun (WGS) entry which is preliminary data.</text>
</comment>
<name>A0AA39WIN9_9PEZI</name>
<dbReference type="Proteomes" id="UP001174934">
    <property type="component" value="Unassembled WGS sequence"/>
</dbReference>
<protein>
    <submittedName>
        <fullName evidence="2">Uncharacterized protein</fullName>
    </submittedName>
</protein>
<feature type="signal peptide" evidence="1">
    <location>
        <begin position="1"/>
        <end position="21"/>
    </location>
</feature>